<evidence type="ECO:0000313" key="4">
    <source>
        <dbReference type="Proteomes" id="UP001597116"/>
    </source>
</evidence>
<dbReference type="Pfam" id="PF12729">
    <property type="entry name" value="4HB_MCP_1"/>
    <property type="match status" value="1"/>
</dbReference>
<evidence type="ECO:0000259" key="2">
    <source>
        <dbReference type="Pfam" id="PF12729"/>
    </source>
</evidence>
<reference evidence="4" key="1">
    <citation type="journal article" date="2019" name="Int. J. Syst. Evol. Microbiol.">
        <title>The Global Catalogue of Microorganisms (GCM) 10K type strain sequencing project: providing services to taxonomists for standard genome sequencing and annotation.</title>
        <authorList>
            <consortium name="The Broad Institute Genomics Platform"/>
            <consortium name="The Broad Institute Genome Sequencing Center for Infectious Disease"/>
            <person name="Wu L."/>
            <person name="Ma J."/>
        </authorList>
    </citation>
    <scope>NUCLEOTIDE SEQUENCE [LARGE SCALE GENOMIC DNA]</scope>
    <source>
        <strain evidence="4">CCUG 55608</strain>
    </source>
</reference>
<feature type="transmembrane region" description="Helical" evidence="1">
    <location>
        <begin position="185"/>
        <end position="206"/>
    </location>
</feature>
<comment type="caution">
    <text evidence="3">The sequence shown here is derived from an EMBL/GenBank/DDBJ whole genome shotgun (WGS) entry which is preliminary data.</text>
</comment>
<keyword evidence="1" id="KW-1133">Transmembrane helix</keyword>
<proteinExistence type="predicted"/>
<dbReference type="RefSeq" id="WP_379884153.1">
    <property type="nucleotide sequence ID" value="NZ_JBHTLP010000007.1"/>
</dbReference>
<gene>
    <name evidence="3" type="ORF">ACFQ4C_08310</name>
</gene>
<sequence>MEPSAVTHSRLRLTLLVLSLLCLILTSIFLSRRSVHQMQGASASIYQDRLVPTAMIAQLTSQVYQKRLLLETYRVGKTKAEFTESRLDGINRQVDSLLTAFSQTKMTPQEADEFNRLKKRLGGYNELEKTFISNLTEGSNAKEILLIDANETAFGQLAQTLAELSALQLRVGKELLNESSGQTNYLYVLTAIQIGLVLVIGVSLFWHRF</sequence>
<keyword evidence="4" id="KW-1185">Reference proteome</keyword>
<dbReference type="EMBL" id="JBHTLP010000007">
    <property type="protein sequence ID" value="MFD1141108.1"/>
    <property type="molecule type" value="Genomic_DNA"/>
</dbReference>
<protein>
    <submittedName>
        <fullName evidence="3">MCP four helix bundle domain-containing protein</fullName>
    </submittedName>
</protein>
<evidence type="ECO:0000313" key="3">
    <source>
        <dbReference type="EMBL" id="MFD1141108.1"/>
    </source>
</evidence>
<dbReference type="InterPro" id="IPR024478">
    <property type="entry name" value="HlyB_4HB_MCP"/>
</dbReference>
<keyword evidence="1" id="KW-0812">Transmembrane</keyword>
<dbReference type="Proteomes" id="UP001597116">
    <property type="component" value="Unassembled WGS sequence"/>
</dbReference>
<evidence type="ECO:0000256" key="1">
    <source>
        <dbReference type="SAM" id="Phobius"/>
    </source>
</evidence>
<name>A0ABW3Q7B0_9BACT</name>
<organism evidence="3 4">
    <name type="scientific">Larkinella insperata</name>
    <dbReference type="NCBI Taxonomy" id="332158"/>
    <lineage>
        <taxon>Bacteria</taxon>
        <taxon>Pseudomonadati</taxon>
        <taxon>Bacteroidota</taxon>
        <taxon>Cytophagia</taxon>
        <taxon>Cytophagales</taxon>
        <taxon>Spirosomataceae</taxon>
        <taxon>Larkinella</taxon>
    </lineage>
</organism>
<feature type="domain" description="Chemotaxis methyl-accepting receptor HlyB-like 4HB MCP" evidence="2">
    <location>
        <begin position="12"/>
        <end position="179"/>
    </location>
</feature>
<accession>A0ABW3Q7B0</accession>
<keyword evidence="1" id="KW-0472">Membrane</keyword>